<dbReference type="EMBL" id="AEJB01000272">
    <property type="protein sequence ID" value="ELP67708.1"/>
    <property type="molecule type" value="Genomic_DNA"/>
</dbReference>
<dbReference type="AlphaFoldDB" id="L7F7Y5"/>
<sequence length="84" mass="9107">MNEPQNTEPWPDGVQLRFGTLLGATVDIRLHGYNDHAGRPAQSAQAKCTGCGDGHGNDQLGRVRDWAQTHAAMCRGLPRPQVTT</sequence>
<dbReference type="PATRIC" id="fig|698760.3.peg.3601"/>
<protein>
    <submittedName>
        <fullName evidence="1">Uncharacterized protein</fullName>
    </submittedName>
</protein>
<evidence type="ECO:0000313" key="2">
    <source>
        <dbReference type="Proteomes" id="UP000010931"/>
    </source>
</evidence>
<keyword evidence="2" id="KW-1185">Reference proteome</keyword>
<comment type="caution">
    <text evidence="1">The sequence shown here is derived from an EMBL/GenBank/DDBJ whole genome shotgun (WGS) entry which is preliminary data.</text>
</comment>
<accession>L7F7Y5</accession>
<gene>
    <name evidence="1" type="ORF">STRTUCAR8_08588</name>
</gene>
<evidence type="ECO:0000313" key="1">
    <source>
        <dbReference type="EMBL" id="ELP67708.1"/>
    </source>
</evidence>
<proteinExistence type="predicted"/>
<organism evidence="1 2">
    <name type="scientific">Streptomyces turgidiscabies (strain Car8)</name>
    <dbReference type="NCBI Taxonomy" id="698760"/>
    <lineage>
        <taxon>Bacteria</taxon>
        <taxon>Bacillati</taxon>
        <taxon>Actinomycetota</taxon>
        <taxon>Actinomycetes</taxon>
        <taxon>Kitasatosporales</taxon>
        <taxon>Streptomycetaceae</taxon>
        <taxon>Streptomyces</taxon>
    </lineage>
</organism>
<dbReference type="RefSeq" id="WP_006377238.1">
    <property type="nucleotide sequence ID" value="NZ_AEJB01000272.1"/>
</dbReference>
<reference evidence="1 2" key="1">
    <citation type="journal article" date="2011" name="Plasmid">
        <title>Streptomyces turgidiscabies Car8 contains a modular pathogenicity island that shares virulence genes with other actinobacterial plant pathogens.</title>
        <authorList>
            <person name="Huguet-Tapia J.C."/>
            <person name="Badger J.H."/>
            <person name="Loria R."/>
            <person name="Pettis G.S."/>
        </authorList>
    </citation>
    <scope>NUCLEOTIDE SEQUENCE [LARGE SCALE GENOMIC DNA]</scope>
    <source>
        <strain evidence="1 2">Car8</strain>
    </source>
</reference>
<dbReference type="Proteomes" id="UP000010931">
    <property type="component" value="Unassembled WGS sequence"/>
</dbReference>
<name>L7F7Y5_STRT8</name>